<dbReference type="EMBL" id="CP068158">
    <property type="protein sequence ID" value="QQU78193.1"/>
    <property type="molecule type" value="Genomic_DNA"/>
</dbReference>
<proteinExistence type="predicted"/>
<evidence type="ECO:0000313" key="2">
    <source>
        <dbReference type="Proteomes" id="UP000595757"/>
    </source>
</evidence>
<reference evidence="1 2" key="1">
    <citation type="submission" date="2021-01" db="EMBL/GenBank/DDBJ databases">
        <title>FDA dAtabase for Regulatory Grade micrObial Sequences (FDA-ARGOS): Supporting development and validation of Infectious Disease Dx tests.</title>
        <authorList>
            <person name="Sproer C."/>
            <person name="Gronow S."/>
            <person name="Severitt S."/>
            <person name="Schroder I."/>
            <person name="Tallon L."/>
            <person name="Sadzewicz L."/>
            <person name="Zhao X."/>
            <person name="Boylan J."/>
            <person name="Ott S."/>
            <person name="Bowen H."/>
            <person name="Vavikolanu K."/>
            <person name="Mehta A."/>
            <person name="Aluvathingal J."/>
            <person name="Nadendla S."/>
            <person name="Lowell S."/>
            <person name="Myers T."/>
            <person name="Yan Y."/>
            <person name="Sichtig H."/>
        </authorList>
    </citation>
    <scope>NUCLEOTIDE SEQUENCE [LARGE SCALE GENOMIC DNA]</scope>
    <source>
        <strain evidence="1 2">FDAARGOS_1115</strain>
    </source>
</reference>
<sequence length="47" mass="5160">MHSIGSRGAMGVAGMFATAWHFAPYIKRFAGDDRKAQWASRGFSAQQ</sequence>
<dbReference type="Proteomes" id="UP000595757">
    <property type="component" value="Chromosome"/>
</dbReference>
<dbReference type="RefSeq" id="WP_005530566.1">
    <property type="nucleotide sequence ID" value="NZ_BJLD01000001.1"/>
</dbReference>
<organism evidence="1 2">
    <name type="scientific">Corynebacterium striatum</name>
    <dbReference type="NCBI Taxonomy" id="43770"/>
    <lineage>
        <taxon>Bacteria</taxon>
        <taxon>Bacillati</taxon>
        <taxon>Actinomycetota</taxon>
        <taxon>Actinomycetes</taxon>
        <taxon>Mycobacteriales</taxon>
        <taxon>Corynebacteriaceae</taxon>
        <taxon>Corynebacterium</taxon>
    </lineage>
</organism>
<accession>A0ABX7DJU6</accession>
<name>A0ABX7DJU6_CORST</name>
<protein>
    <submittedName>
        <fullName evidence="1">Uncharacterized protein</fullName>
    </submittedName>
</protein>
<evidence type="ECO:0000313" key="1">
    <source>
        <dbReference type="EMBL" id="QQU78193.1"/>
    </source>
</evidence>
<gene>
    <name evidence="1" type="ORF">I6I72_06815</name>
</gene>
<keyword evidence="2" id="KW-1185">Reference proteome</keyword>
<dbReference type="GeneID" id="72411694"/>